<protein>
    <submittedName>
        <fullName evidence="2">Homeobox domain-containing protein</fullName>
    </submittedName>
</protein>
<accession>A0AC35TK71</accession>
<name>A0AC35TK71_9BILA</name>
<reference evidence="2" key="1">
    <citation type="submission" date="2016-11" db="UniProtKB">
        <authorList>
            <consortium name="WormBaseParasite"/>
        </authorList>
    </citation>
    <scope>IDENTIFICATION</scope>
    <source>
        <strain evidence="2">KR3021</strain>
    </source>
</reference>
<organism evidence="1 2">
    <name type="scientific">Rhabditophanes sp. KR3021</name>
    <dbReference type="NCBI Taxonomy" id="114890"/>
    <lineage>
        <taxon>Eukaryota</taxon>
        <taxon>Metazoa</taxon>
        <taxon>Ecdysozoa</taxon>
        <taxon>Nematoda</taxon>
        <taxon>Chromadorea</taxon>
        <taxon>Rhabditida</taxon>
        <taxon>Tylenchina</taxon>
        <taxon>Panagrolaimomorpha</taxon>
        <taxon>Strongyloidoidea</taxon>
        <taxon>Alloionematidae</taxon>
        <taxon>Rhabditophanes</taxon>
    </lineage>
</organism>
<evidence type="ECO:0000313" key="2">
    <source>
        <dbReference type="WBParaSite" id="RSKR_0000146600.1"/>
    </source>
</evidence>
<evidence type="ECO:0000313" key="1">
    <source>
        <dbReference type="Proteomes" id="UP000095286"/>
    </source>
</evidence>
<proteinExistence type="predicted"/>
<sequence>MQFLNVAVIFISFFVFTVLAADPPVVVPTTTTMGSTTADPNSCTDLAANCAAIASFCMNSNYASTMLANCRKCCKQLSLRSEDKRLLKRRAPRTTIKQNQLDVLNDSFQKNPKPSKHDRAKLSLEAGLSMRVIQPISRSVSLDKRINKVGTSINTLNSLIQVVERTRLGGTSLSSKNLSSDGDSDEEAEYKITIETLQKLRRFDPIWFAKVCQTSPETLIDTKQYEQYQRTDYAESVQKTITCKFRNKNKEIKNMQTSHKAFN</sequence>
<dbReference type="Proteomes" id="UP000095286">
    <property type="component" value="Unplaced"/>
</dbReference>
<dbReference type="WBParaSite" id="RSKR_0000146600.1">
    <property type="protein sequence ID" value="RSKR_0000146600.1"/>
    <property type="gene ID" value="RSKR_0000146600"/>
</dbReference>